<feature type="repeat" description="WD" evidence="5">
    <location>
        <begin position="437"/>
        <end position="471"/>
    </location>
</feature>
<dbReference type="Pfam" id="PF25313">
    <property type="entry name" value="BRWD_AD"/>
    <property type="match status" value="1"/>
</dbReference>
<feature type="compositionally biased region" description="Low complexity" evidence="6">
    <location>
        <begin position="862"/>
        <end position="873"/>
    </location>
</feature>
<evidence type="ECO:0000256" key="6">
    <source>
        <dbReference type="SAM" id="MobiDB-lite"/>
    </source>
</evidence>
<feature type="region of interest" description="Disordered" evidence="6">
    <location>
        <begin position="1461"/>
        <end position="1590"/>
    </location>
</feature>
<feature type="compositionally biased region" description="Polar residues" evidence="6">
    <location>
        <begin position="2014"/>
        <end position="2025"/>
    </location>
</feature>
<feature type="compositionally biased region" description="Low complexity" evidence="6">
    <location>
        <begin position="1553"/>
        <end position="1562"/>
    </location>
</feature>
<dbReference type="SUPFAM" id="SSF50978">
    <property type="entry name" value="WD40 repeat-like"/>
    <property type="match status" value="1"/>
</dbReference>
<dbReference type="InterPro" id="IPR057451">
    <property type="entry name" value="BRWD/PHIP_AD"/>
</dbReference>
<dbReference type="InterPro" id="IPR052060">
    <property type="entry name" value="Bromo_WD_repeat"/>
</dbReference>
<dbReference type="CDD" id="cd00200">
    <property type="entry name" value="WD40"/>
    <property type="match status" value="1"/>
</dbReference>
<feature type="compositionally biased region" description="Basic residues" evidence="6">
    <location>
        <begin position="1823"/>
        <end position="1835"/>
    </location>
</feature>
<gene>
    <name evidence="9" type="primary">BRWD1</name>
</gene>
<dbReference type="SMART" id="SM00297">
    <property type="entry name" value="BROMO"/>
    <property type="match status" value="2"/>
</dbReference>
<feature type="compositionally biased region" description="Low complexity" evidence="6">
    <location>
        <begin position="2026"/>
        <end position="2035"/>
    </location>
</feature>
<evidence type="ECO:0000256" key="1">
    <source>
        <dbReference type="ARBA" id="ARBA00022574"/>
    </source>
</evidence>
<dbReference type="InterPro" id="IPR019775">
    <property type="entry name" value="WD40_repeat_CS"/>
</dbReference>
<dbReference type="GeneID" id="107111843"/>
<proteinExistence type="predicted"/>
<evidence type="ECO:0000259" key="7">
    <source>
        <dbReference type="PROSITE" id="PS50014"/>
    </source>
</evidence>
<dbReference type="InterPro" id="IPR057452">
    <property type="entry name" value="BRWD/PHIP_N"/>
</dbReference>
<feature type="region of interest" description="Disordered" evidence="6">
    <location>
        <begin position="1983"/>
        <end position="2054"/>
    </location>
</feature>
<feature type="region of interest" description="Disordered" evidence="6">
    <location>
        <begin position="904"/>
        <end position="949"/>
    </location>
</feature>
<dbReference type="PROSITE" id="PS50294">
    <property type="entry name" value="WD_REPEATS_REGION"/>
    <property type="match status" value="5"/>
</dbReference>
<dbReference type="Gene3D" id="1.20.920.10">
    <property type="entry name" value="Bromodomain-like"/>
    <property type="match status" value="2"/>
</dbReference>
<dbReference type="CDD" id="cd05496">
    <property type="entry name" value="Bromo_WDR9_II"/>
    <property type="match status" value="1"/>
</dbReference>
<feature type="compositionally biased region" description="Polar residues" evidence="6">
    <location>
        <begin position="1538"/>
        <end position="1547"/>
    </location>
</feature>
<feature type="region of interest" description="Disordered" evidence="6">
    <location>
        <begin position="1700"/>
        <end position="1945"/>
    </location>
</feature>
<dbReference type="PANTHER" id="PTHR16266">
    <property type="entry name" value="WD REPEAT DOMAIN 9"/>
    <property type="match status" value="1"/>
</dbReference>
<evidence type="ECO:0000313" key="9">
    <source>
        <dbReference type="RefSeq" id="XP_015268368.1"/>
    </source>
</evidence>
<feature type="region of interest" description="Disordered" evidence="6">
    <location>
        <begin position="839"/>
        <end position="873"/>
    </location>
</feature>
<feature type="compositionally biased region" description="Basic and acidic residues" evidence="6">
    <location>
        <begin position="2578"/>
        <end position="2592"/>
    </location>
</feature>
<dbReference type="Pfam" id="PF00400">
    <property type="entry name" value="WD40"/>
    <property type="match status" value="5"/>
</dbReference>
<dbReference type="PROSITE" id="PS50014">
    <property type="entry name" value="BROMODOMAIN_2"/>
    <property type="match status" value="2"/>
</dbReference>
<dbReference type="SUPFAM" id="SSF47370">
    <property type="entry name" value="Bromodomain"/>
    <property type="match status" value="2"/>
</dbReference>
<feature type="compositionally biased region" description="Polar residues" evidence="6">
    <location>
        <begin position="2568"/>
        <end position="2577"/>
    </location>
</feature>
<feature type="compositionally biased region" description="Basic and acidic residues" evidence="6">
    <location>
        <begin position="1710"/>
        <end position="1719"/>
    </location>
</feature>
<dbReference type="InterPro" id="IPR018359">
    <property type="entry name" value="Bromodomain_CS"/>
</dbReference>
<dbReference type="Proteomes" id="UP000694871">
    <property type="component" value="Unplaced"/>
</dbReference>
<organism evidence="8 9">
    <name type="scientific">Gekko japonicus</name>
    <name type="common">Schlegel's Japanese gecko</name>
    <dbReference type="NCBI Taxonomy" id="146911"/>
    <lineage>
        <taxon>Eukaryota</taxon>
        <taxon>Metazoa</taxon>
        <taxon>Chordata</taxon>
        <taxon>Craniata</taxon>
        <taxon>Vertebrata</taxon>
        <taxon>Euteleostomi</taxon>
        <taxon>Lepidosauria</taxon>
        <taxon>Squamata</taxon>
        <taxon>Bifurcata</taxon>
        <taxon>Gekkota</taxon>
        <taxon>Gekkonidae</taxon>
        <taxon>Gekkoninae</taxon>
        <taxon>Gekko</taxon>
    </lineage>
</organism>
<feature type="compositionally biased region" description="Polar residues" evidence="6">
    <location>
        <begin position="2507"/>
        <end position="2518"/>
    </location>
</feature>
<reference evidence="9" key="1">
    <citation type="submission" date="2025-08" db="UniProtKB">
        <authorList>
            <consortium name="RefSeq"/>
        </authorList>
    </citation>
    <scope>IDENTIFICATION</scope>
</reference>
<dbReference type="Gene3D" id="2.130.10.10">
    <property type="entry name" value="YVTN repeat-like/Quinoprotein amine dehydrogenase"/>
    <property type="match status" value="2"/>
</dbReference>
<feature type="compositionally biased region" description="Polar residues" evidence="6">
    <location>
        <begin position="936"/>
        <end position="945"/>
    </location>
</feature>
<feature type="compositionally biased region" description="Polar residues" evidence="6">
    <location>
        <begin position="1596"/>
        <end position="1612"/>
    </location>
</feature>
<feature type="compositionally biased region" description="Basic and acidic residues" evidence="6">
    <location>
        <begin position="2138"/>
        <end position="2149"/>
    </location>
</feature>
<dbReference type="InterPro" id="IPR001487">
    <property type="entry name" value="Bromodomain"/>
</dbReference>
<dbReference type="SMART" id="SM00320">
    <property type="entry name" value="WD40"/>
    <property type="match status" value="8"/>
</dbReference>
<dbReference type="PRINTS" id="PR00503">
    <property type="entry name" value="BROMODOMAIN"/>
</dbReference>
<feature type="compositionally biased region" description="Basic and acidic residues" evidence="6">
    <location>
        <begin position="2467"/>
        <end position="2481"/>
    </location>
</feature>
<feature type="compositionally biased region" description="Polar residues" evidence="6">
    <location>
        <begin position="2169"/>
        <end position="2184"/>
    </location>
</feature>
<dbReference type="InterPro" id="IPR001680">
    <property type="entry name" value="WD40_rpt"/>
</dbReference>
<dbReference type="InterPro" id="IPR036322">
    <property type="entry name" value="WD40_repeat_dom_sf"/>
</dbReference>
<evidence type="ECO:0000256" key="2">
    <source>
        <dbReference type="ARBA" id="ARBA00022737"/>
    </source>
</evidence>
<evidence type="ECO:0000313" key="8">
    <source>
        <dbReference type="Proteomes" id="UP000694871"/>
    </source>
</evidence>
<feature type="compositionally biased region" description="Basic residues" evidence="6">
    <location>
        <begin position="2040"/>
        <end position="2052"/>
    </location>
</feature>
<dbReference type="PROSITE" id="PS50082">
    <property type="entry name" value="WD_REPEATS_2"/>
    <property type="match status" value="6"/>
</dbReference>
<feature type="compositionally biased region" description="Basic and acidic residues" evidence="6">
    <location>
        <begin position="1851"/>
        <end position="1879"/>
    </location>
</feature>
<dbReference type="CDD" id="cd05529">
    <property type="entry name" value="Bromo_WDR9_I_like"/>
    <property type="match status" value="1"/>
</dbReference>
<dbReference type="Pfam" id="PF25437">
    <property type="entry name" value="BRWD1_N"/>
    <property type="match status" value="1"/>
</dbReference>
<dbReference type="PANTHER" id="PTHR16266:SF26">
    <property type="entry name" value="BROMODOMAIN AND WD REPEAT-CONTAINING PROTEIN 1"/>
    <property type="match status" value="1"/>
</dbReference>
<feature type="compositionally biased region" description="Polar residues" evidence="6">
    <location>
        <begin position="2380"/>
        <end position="2411"/>
    </location>
</feature>
<evidence type="ECO:0000256" key="5">
    <source>
        <dbReference type="PROSITE-ProRule" id="PRU00221"/>
    </source>
</evidence>
<feature type="compositionally biased region" description="Acidic residues" evidence="6">
    <location>
        <begin position="1839"/>
        <end position="1850"/>
    </location>
</feature>
<sequence>MAESSSAASSAFSTGSVSLPLIESELYFLIARFLTTGPCRRAAEALVQELEQHQLLPKRLDWKGKKHCRSYEDLVLSNKHVAPDHLLQICKRIGPILDKEIPPSIPRVNSLLGAGRQSLLRTAKDSRNAVWKSSFIAALYRGRPPEIPVNCVRQPNLVEINYAKQLTGCTRSSSSFPGSMYQHIKMHRRILGHLSAVYCVAFDRTGHRIFTGSDDCLVKIWSTHNGRLFATLRGHSAEISDMAVNYENTMIAAGSCDKIIRVWCLRTCAPVAVLQGHTGSITSLQFSPLVKDSMRYMASTGADGTICFWQWDTSSMKFNNRPLKFTEKPRPGVQMLCSSFSVGGMFLATGSTDHVIRLYYFGSEIPEKIAEMESHADKVDSIQFSNTDDRFISGSRDGTARIWQFQQAEWKSILLDMSDKLPSDLCSEEEKFMKPKVTMIAWSQNDKLVVTAVNNHLLKVWNSYTGQLLHDLTGHTDEVFVLEPHPFDSKIMLSAGHDGNIFIWDITKGIQMKHYFNMIEGQGHGAVFDCKFSSDGQHFACTDSHGHLLIFGFGCSKPYEKIPDQMFFHTDYRPLIRDSNNYVLDEQTQQAPHLMPPPFLVDVDGNPHPTKYQRLVLGRENCADEHLIPQLGYVATSDGEVVEQVIGQQTADQDEQGLEPSLLDGMIRQLQMLQDQRNGTDQDILPPGPQNGEETPRRVYRMLSSDIQSPPNIGLRRSGQVEGVRQMHQNAPRSQIATERDLQAWRRRVVVPEVTSSIFRNQEEYRIAKGEEEKWLYTTEQKRKLLQSSEKSDSEDSLIQSKRRLYRRKYARYQARNNIEQSDSSSEEANDCSGFIEQEAEESEGLPLSSYEDEWESDKRTNSNSSSSDSSSRYSDWIADAGINLQPPLRTSRRKTIRYCSSSEEEVSLELLPPPRRRGKRRKKYKPKRHEEETQENAPTQSVSLESPYDFHPPDWITDTRLRRSPFVPQMGDEVIYFRQGHEAYIEAVRKNNIYELNPHKEPWRKMVLREQELVKIVGIHYEVGPPTLCCLKLTLMDHVSGQLLDKSFSLKYHDMPDVIDFLVLRQFYDEARQRNWQPDDHFRSIIDDAWWFGIVLSQEPYQPQYPDSPFQCYSVKWDNGETERLSPWDMEPVPENVDQPKELGASVSVTTEEMAKLLYMPQKGEWQGKPQSEECERIIHGIDQLLKLDISAAFAGPVDLNTYPKYSTVVAYPTDLWTIRTRLVNQFYRRISALIWEVRCIESNARTFNEPNSAITRSAQKITDHLLEFIQNPNSMDIFELCIATNNEDSTDADDLDDEETYIPRAPSRKRWALKKTMVKPSYDENSWKKQCMELVNLIFQCEDSEPFRQPVDLDQYPDYREIIDTPMDLGTVKETLEAGNYDTPMELGKDIRLIFSNAKSYTPNKRSKIYSMTLRLSALFEEKIRRIISDFRTGQKHNERLQRSQKYCRRRRSQSKSVWYSIKTLRSTKQKQSKSHSRSQSEAEDSSNQQVSSRGLCVTSHKMNTSSSCHSIPGISSDSTSALSFGKNGRTRSTAKAHSSTLSSESELDHSTATSSSSSSEESKESSAELSSPMLRNGISGKKNNNFRVTRNRVYQQKQMDSQETGNLQRTTRRRIYKKDTECSTEPCEALSNRHRRHRKIPRRSATVAANKLRLMSDVEEEQSSSESISIGNKNRKLPHRSASAAARKVLLNVSYSSIQSESDKEEEQYSRRKTFEADSASGAVKKRHISESESESSNSESGMQKKLKSCHINGHKQSHRADCNASKIKPTVEFSEDDSKNQTSEDESVQQTFDHSTPKRRSNSEADSESDKCSGLPKQTLKKAPTRCRKAKVLSDSEETAESEGEDEKFTLLESKGAETLRQLDDGVKCSSKFESETDSDNSSSASKRQKRKAVRKEYVIQQNGHNRKSARKRPHESDSQKGGYKIQNSEHHSWKRLPHRNPTVTVTKLRLLNEVQDLSNWEASGSKNGGLPNQYVASTAKKMSDSSGDGGQQSDEQITRRNNRRKLSVAASTAVSDIQRYNSESENSSDSESTRRKNRNAKTHKYQHRTVCDESLKIKPRMEFSERNSKSHVSKDSSFSHLLAYTHTQNAINSSESEVDTELDKCNESIEKQQNHKKTPASSSKSKMKNHIKATTESDVEHKGDGIGSLQDSNRPSRRLKSGGTAHSETASDSDSSTYNDAPKQKHVKKKGDVENFKKVSAFKGIKQSPVVLRNRKSFQKYVESNREPMNISVVNGKKNPRRSAAVAASKIKLISDTKENISGPEFDNAKNTARRLPYRSVSAAARKLILDILPSPSESETEPKEREMKKKQFQTSSCIARKSIEEPNMKNLDCKKEHVVNQKSRKNSSSRQQSLRTVSSMSPKRKKFAKPLEEGSSNSLSFENQRNLSQSTSADNHNIASSSPADSESEKTYGGKNVKSITKAVKEKQKQRGSSLLKIRKPRTLRSSKSEPDGCSNSSSDSESKDIDDSKEGTTEKRKRKATAIAKNISDGISEPSRAYQRRNNIASSSPADSESEKGYGGKNVKSITKAVKEKQKQRGSSLLKIRKPRTLRSSKSEPDGCSNYSSDSEFQTESKDIDDSKEGTTEKRKRKATGIAKNISDGISEPSRAYQRRKRPKVNEENDSEELDYAKYKRVNRRSKIRTRNGGRRTVRYADDEDDCDM</sequence>
<feature type="domain" description="Bromo" evidence="7">
    <location>
        <begin position="1341"/>
        <end position="1411"/>
    </location>
</feature>
<dbReference type="Pfam" id="PF00439">
    <property type="entry name" value="Bromodomain"/>
    <property type="match status" value="2"/>
</dbReference>
<evidence type="ECO:0000256" key="3">
    <source>
        <dbReference type="ARBA" id="ARBA00023117"/>
    </source>
</evidence>
<dbReference type="InterPro" id="IPR015943">
    <property type="entry name" value="WD40/YVTN_repeat-like_dom_sf"/>
</dbReference>
<feature type="domain" description="Bromo" evidence="7">
    <location>
        <begin position="1187"/>
        <end position="1257"/>
    </location>
</feature>
<feature type="repeat" description="WD" evidence="5">
    <location>
        <begin position="472"/>
        <end position="514"/>
    </location>
</feature>
<feature type="repeat" description="WD" evidence="5">
    <location>
        <begin position="232"/>
        <end position="273"/>
    </location>
</feature>
<feature type="compositionally biased region" description="Basic residues" evidence="6">
    <location>
        <begin position="1748"/>
        <end position="1761"/>
    </location>
</feature>
<feature type="region of interest" description="Disordered" evidence="6">
    <location>
        <begin position="2114"/>
        <end position="2197"/>
    </location>
</feature>
<feature type="compositionally biased region" description="Basic residues" evidence="6">
    <location>
        <begin position="915"/>
        <end position="928"/>
    </location>
</feature>
<feature type="region of interest" description="Disordered" evidence="6">
    <location>
        <begin position="2299"/>
        <end position="2631"/>
    </location>
</feature>
<keyword evidence="8" id="KW-1185">Reference proteome</keyword>
<feature type="region of interest" description="Disordered" evidence="6">
    <location>
        <begin position="1596"/>
        <end position="1615"/>
    </location>
</feature>
<keyword evidence="2" id="KW-0677">Repeat</keyword>
<keyword evidence="3 4" id="KW-0103">Bromodomain</keyword>
<dbReference type="PROSITE" id="PS00678">
    <property type="entry name" value="WD_REPEATS_1"/>
    <property type="match status" value="1"/>
</dbReference>
<feature type="compositionally biased region" description="Low complexity" evidence="6">
    <location>
        <begin position="1508"/>
        <end position="1521"/>
    </location>
</feature>
<feature type="repeat" description="WD" evidence="5">
    <location>
        <begin position="372"/>
        <end position="409"/>
    </location>
</feature>
<feature type="repeat" description="WD" evidence="5">
    <location>
        <begin position="274"/>
        <end position="319"/>
    </location>
</feature>
<dbReference type="InterPro" id="IPR036427">
    <property type="entry name" value="Bromodomain-like_sf"/>
</dbReference>
<evidence type="ECO:0000256" key="4">
    <source>
        <dbReference type="PROSITE-ProRule" id="PRU00035"/>
    </source>
</evidence>
<feature type="compositionally biased region" description="Basic and acidic residues" evidence="6">
    <location>
        <begin position="2327"/>
        <end position="2345"/>
    </location>
</feature>
<protein>
    <submittedName>
        <fullName evidence="9">Bromodomain and WD repeat-containing protein 1</fullName>
    </submittedName>
</protein>
<feature type="compositionally biased region" description="Basic residues" evidence="6">
    <location>
        <begin position="1909"/>
        <end position="1918"/>
    </location>
</feature>
<name>A0ABM1K3T1_GEKJA</name>
<dbReference type="PROSITE" id="PS00633">
    <property type="entry name" value="BROMODOMAIN_1"/>
    <property type="match status" value="1"/>
</dbReference>
<feature type="repeat" description="WD" evidence="5">
    <location>
        <begin position="190"/>
        <end position="231"/>
    </location>
</feature>
<dbReference type="RefSeq" id="XP_015268368.1">
    <property type="nucleotide sequence ID" value="XM_015412882.1"/>
</dbReference>
<feature type="compositionally biased region" description="Basic and acidic residues" evidence="6">
    <location>
        <begin position="2306"/>
        <end position="2315"/>
    </location>
</feature>
<feature type="compositionally biased region" description="Basic residues" evidence="6">
    <location>
        <begin position="1468"/>
        <end position="1479"/>
    </location>
</feature>
<keyword evidence="1 5" id="KW-0853">WD repeat</keyword>
<feature type="region of interest" description="Disordered" evidence="6">
    <location>
        <begin position="1660"/>
        <end position="1684"/>
    </location>
</feature>
<accession>A0ABM1K3T1</accession>